<dbReference type="Proteomes" id="UP000093000">
    <property type="component" value="Unassembled WGS sequence"/>
</dbReference>
<reference evidence="1 2" key="1">
    <citation type="submission" date="2016-03" db="EMBL/GenBank/DDBJ databases">
        <title>Choanephora cucurbitarum.</title>
        <authorList>
            <person name="Min B."/>
            <person name="Park H."/>
            <person name="Park J.-H."/>
            <person name="Shin H.-D."/>
            <person name="Choi I.-G."/>
        </authorList>
    </citation>
    <scope>NUCLEOTIDE SEQUENCE [LARGE SCALE GENOMIC DNA]</scope>
    <source>
        <strain evidence="1 2">KUS-F28377</strain>
    </source>
</reference>
<organism evidence="1 2">
    <name type="scientific">Choanephora cucurbitarum</name>
    <dbReference type="NCBI Taxonomy" id="101091"/>
    <lineage>
        <taxon>Eukaryota</taxon>
        <taxon>Fungi</taxon>
        <taxon>Fungi incertae sedis</taxon>
        <taxon>Mucoromycota</taxon>
        <taxon>Mucoromycotina</taxon>
        <taxon>Mucoromycetes</taxon>
        <taxon>Mucorales</taxon>
        <taxon>Mucorineae</taxon>
        <taxon>Choanephoraceae</taxon>
        <taxon>Choanephoroideae</taxon>
        <taxon>Choanephora</taxon>
    </lineage>
</organism>
<sequence length="81" mass="9629">MNNTETKPKRGSYTKVTEKMRWGAYWFNKEGCNNTTIGKKVWLAREIVRDIVKTIEETNTPLPLKFTDRSKKTNFRSLRQF</sequence>
<accession>A0A1C7N1C2</accession>
<protein>
    <submittedName>
        <fullName evidence="1">Uncharacterized protein</fullName>
    </submittedName>
</protein>
<dbReference type="InParanoid" id="A0A1C7N1C2"/>
<name>A0A1C7N1C2_9FUNG</name>
<evidence type="ECO:0000313" key="1">
    <source>
        <dbReference type="EMBL" id="OBZ82801.1"/>
    </source>
</evidence>
<proteinExistence type="predicted"/>
<gene>
    <name evidence="1" type="ORF">A0J61_09147</name>
</gene>
<dbReference type="EMBL" id="LUGH01000784">
    <property type="protein sequence ID" value="OBZ82801.1"/>
    <property type="molecule type" value="Genomic_DNA"/>
</dbReference>
<comment type="caution">
    <text evidence="1">The sequence shown here is derived from an EMBL/GenBank/DDBJ whole genome shotgun (WGS) entry which is preliminary data.</text>
</comment>
<evidence type="ECO:0000313" key="2">
    <source>
        <dbReference type="Proteomes" id="UP000093000"/>
    </source>
</evidence>
<dbReference type="AlphaFoldDB" id="A0A1C7N1C2"/>
<keyword evidence="2" id="KW-1185">Reference proteome</keyword>